<accession>A0A1T4WSA9</accession>
<feature type="binding site" evidence="2">
    <location>
        <position position="50"/>
    </location>
    <ligand>
        <name>Mg(2+)</name>
        <dbReference type="ChEBI" id="CHEBI:18420"/>
    </ligand>
</feature>
<evidence type="ECO:0000313" key="3">
    <source>
        <dbReference type="EMBL" id="SKA79501.1"/>
    </source>
</evidence>
<dbReference type="Gene3D" id="3.40.50.300">
    <property type="entry name" value="P-loop containing nucleotide triphosphate hydrolases"/>
    <property type="match status" value="1"/>
</dbReference>
<keyword evidence="2" id="KW-0067">ATP-binding</keyword>
<dbReference type="GO" id="GO:0004141">
    <property type="term" value="F:dethiobiotin synthase activity"/>
    <property type="evidence" value="ECO:0007669"/>
    <property type="project" value="UniProtKB-UniRule"/>
</dbReference>
<keyword evidence="2" id="KW-0479">Metal-binding</keyword>
<dbReference type="CDD" id="cd03109">
    <property type="entry name" value="DTBS"/>
    <property type="match status" value="1"/>
</dbReference>
<dbReference type="GO" id="GO:0009102">
    <property type="term" value="P:biotin biosynthetic process"/>
    <property type="evidence" value="ECO:0007669"/>
    <property type="project" value="UniProtKB-UniRule"/>
</dbReference>
<evidence type="ECO:0000256" key="2">
    <source>
        <dbReference type="HAMAP-Rule" id="MF_00336"/>
    </source>
</evidence>
<dbReference type="InterPro" id="IPR027417">
    <property type="entry name" value="P-loop_NTPase"/>
</dbReference>
<gene>
    <name evidence="2" type="primary">bioD</name>
    <name evidence="3" type="ORF">SAMN02745130_02014</name>
</gene>
<proteinExistence type="inferred from homology"/>
<dbReference type="GO" id="GO:0005524">
    <property type="term" value="F:ATP binding"/>
    <property type="evidence" value="ECO:0007669"/>
    <property type="project" value="UniProtKB-UniRule"/>
</dbReference>
<dbReference type="GO" id="GO:0005829">
    <property type="term" value="C:cytosol"/>
    <property type="evidence" value="ECO:0007669"/>
    <property type="project" value="TreeGrafter"/>
</dbReference>
<keyword evidence="2" id="KW-0963">Cytoplasm</keyword>
<dbReference type="UniPathway" id="UPA00078">
    <property type="reaction ID" value="UER00161"/>
</dbReference>
<dbReference type="EC" id="6.3.3.3" evidence="2"/>
<feature type="binding site" evidence="2">
    <location>
        <position position="147"/>
    </location>
    <ligand>
        <name>Mg(2+)</name>
        <dbReference type="ChEBI" id="CHEBI:18420"/>
    </ligand>
</feature>
<feature type="binding site" evidence="2">
    <location>
        <position position="75"/>
    </location>
    <ligand>
        <name>substrate</name>
    </ligand>
</feature>
<comment type="subunit">
    <text evidence="2">Homodimer.</text>
</comment>
<dbReference type="STRING" id="92487.SAMN02745130_02014"/>
<evidence type="ECO:0000256" key="1">
    <source>
        <dbReference type="ARBA" id="ARBA00022756"/>
    </source>
</evidence>
<comment type="subcellular location">
    <subcellularLocation>
        <location evidence="2">Cytoplasm</location>
    </subcellularLocation>
</comment>
<keyword evidence="2" id="KW-0436">Ligase</keyword>
<dbReference type="NCBIfam" id="TIGR00347">
    <property type="entry name" value="bioD"/>
    <property type="match status" value="1"/>
</dbReference>
<name>A0A1T4WSA9_9GAMM</name>
<feature type="binding site" evidence="2">
    <location>
        <position position="93"/>
    </location>
    <ligand>
        <name>ATP</name>
        <dbReference type="ChEBI" id="CHEBI:30616"/>
    </ligand>
</feature>
<comment type="function">
    <text evidence="2">Catalyzes a mechanistically unusual reaction, the ATP-dependent insertion of CO2 between the N7 and N8 nitrogen atoms of 7,8-diaminopelargonic acid (DAPA, also called 7,8-diammoniononanoate) to form a ureido ring.</text>
</comment>
<dbReference type="InterPro" id="IPR004472">
    <property type="entry name" value="DTB_synth_BioD"/>
</dbReference>
<dbReference type="HAMAP" id="MF_00336">
    <property type="entry name" value="BioD"/>
    <property type="match status" value="1"/>
</dbReference>
<dbReference type="PIRSF" id="PIRSF006755">
    <property type="entry name" value="DTB_synth"/>
    <property type="match status" value="1"/>
</dbReference>
<reference evidence="3 4" key="1">
    <citation type="submission" date="2017-02" db="EMBL/GenBank/DDBJ databases">
        <authorList>
            <person name="Peterson S.W."/>
        </authorList>
    </citation>
    <scope>NUCLEOTIDE SEQUENCE [LARGE SCALE GENOMIC DNA]</scope>
    <source>
        <strain evidence="3 4">ATCC 49788</strain>
    </source>
</reference>
<keyword evidence="2" id="KW-0460">Magnesium</keyword>
<keyword evidence="4" id="KW-1185">Reference proteome</keyword>
<organism evidence="3 4">
    <name type="scientific">Thiothrix eikelboomii</name>
    <dbReference type="NCBI Taxonomy" id="92487"/>
    <lineage>
        <taxon>Bacteria</taxon>
        <taxon>Pseudomonadati</taxon>
        <taxon>Pseudomonadota</taxon>
        <taxon>Gammaproteobacteria</taxon>
        <taxon>Thiotrichales</taxon>
        <taxon>Thiotrichaceae</taxon>
        <taxon>Thiothrix</taxon>
    </lineage>
</organism>
<comment type="cofactor">
    <cofactor evidence="2">
        <name>Mg(2+)</name>
        <dbReference type="ChEBI" id="CHEBI:18420"/>
    </cofactor>
</comment>
<dbReference type="Proteomes" id="UP000190460">
    <property type="component" value="Unassembled WGS sequence"/>
</dbReference>
<dbReference type="EMBL" id="FUYB01000008">
    <property type="protein sequence ID" value="SKA79501.1"/>
    <property type="molecule type" value="Genomic_DNA"/>
</dbReference>
<dbReference type="PANTHER" id="PTHR43210">
    <property type="entry name" value="DETHIOBIOTIN SYNTHETASE"/>
    <property type="match status" value="1"/>
</dbReference>
<feature type="binding site" evidence="2">
    <location>
        <position position="93"/>
    </location>
    <ligand>
        <name>Mg(2+)</name>
        <dbReference type="ChEBI" id="CHEBI:18420"/>
    </ligand>
</feature>
<dbReference type="OrthoDB" id="9802097at2"/>
<evidence type="ECO:0000313" key="4">
    <source>
        <dbReference type="Proteomes" id="UP000190460"/>
    </source>
</evidence>
<comment type="similarity">
    <text evidence="2">Belongs to the dethiobiotin synthetase family.</text>
</comment>
<keyword evidence="2" id="KW-0547">Nucleotide-binding</keyword>
<dbReference type="AlphaFoldDB" id="A0A1T4WSA9"/>
<comment type="caution">
    <text evidence="2">Lacks conserved residue(s) required for the propagation of feature annotation.</text>
</comment>
<feature type="active site" evidence="2">
    <location>
        <position position="71"/>
    </location>
</feature>
<comment type="catalytic activity">
    <reaction evidence="2">
        <text>(7R,8S)-7,8-diammoniononanoate + CO2 + ATP = (4R,5S)-dethiobiotin + ADP + phosphate + 3 H(+)</text>
        <dbReference type="Rhea" id="RHEA:15805"/>
        <dbReference type="ChEBI" id="CHEBI:15378"/>
        <dbReference type="ChEBI" id="CHEBI:16526"/>
        <dbReference type="ChEBI" id="CHEBI:30616"/>
        <dbReference type="ChEBI" id="CHEBI:43474"/>
        <dbReference type="ChEBI" id="CHEBI:149469"/>
        <dbReference type="ChEBI" id="CHEBI:149473"/>
        <dbReference type="ChEBI" id="CHEBI:456216"/>
        <dbReference type="EC" id="6.3.3.3"/>
    </reaction>
</comment>
<sequence>MQLKVLQYNRKLPKLREYSLNQSSFEAWLEQISQLPGLFMTGTDTGVGKTWVGTQLLQHLRRLGLHITPRKPVESGWLAEQITETDSWKLAINASGLQPLTHICPNPLLAPLSPPRAAHYEGKTLSIQQLAKQCQPRHSQPSFLYVEGAGGFYSPLAHDGLNADLAQALKLPVLLVSEDRVGCINQILLTAAAIQARQLSLVAVILNPRYSTPPKGMDNQQDLQALLAVPIIRWPSA</sequence>
<dbReference type="PANTHER" id="PTHR43210:SF5">
    <property type="entry name" value="DETHIOBIOTIN SYNTHETASE"/>
    <property type="match status" value="1"/>
</dbReference>
<comment type="pathway">
    <text evidence="2">Cofactor biosynthesis; biotin biosynthesis; biotin from 7,8-diaminononanoate: step 1/2.</text>
</comment>
<dbReference type="SUPFAM" id="SSF52540">
    <property type="entry name" value="P-loop containing nucleoside triphosphate hydrolases"/>
    <property type="match status" value="1"/>
</dbReference>
<dbReference type="GO" id="GO:0000287">
    <property type="term" value="F:magnesium ion binding"/>
    <property type="evidence" value="ECO:0007669"/>
    <property type="project" value="UniProtKB-UniRule"/>
</dbReference>
<dbReference type="Pfam" id="PF13500">
    <property type="entry name" value="AAA_26"/>
    <property type="match status" value="1"/>
</dbReference>
<keyword evidence="1 2" id="KW-0093">Biotin biosynthesis</keyword>
<feature type="binding site" evidence="2">
    <location>
        <begin position="147"/>
        <end position="150"/>
    </location>
    <ligand>
        <name>ATP</name>
        <dbReference type="ChEBI" id="CHEBI:30616"/>
    </ligand>
</feature>
<protein>
    <recommendedName>
        <fullName evidence="2">ATP-dependent dethiobiotin synthetase BioD</fullName>
        <ecNumber evidence="2">6.3.3.3</ecNumber>
    </recommendedName>
    <alternativeName>
        <fullName evidence="2">DTB synthetase</fullName>
        <shortName evidence="2">DTBS</shortName>
    </alternativeName>
    <alternativeName>
        <fullName evidence="2">Dethiobiotin synthase</fullName>
    </alternativeName>
</protein>